<reference evidence="1" key="1">
    <citation type="journal article" date="2014" name="Gene">
        <title>Genome-guided analysis of transformation efficiency and carbon dioxide assimilation by Moorella thermoacetica Y72.</title>
        <authorList>
            <person name="Tsukahara K."/>
            <person name="Kita A."/>
            <person name="Nakashimada Y."/>
            <person name="Hoshino T."/>
            <person name="Murakami K."/>
        </authorList>
    </citation>
    <scope>NUCLEOTIDE SEQUENCE [LARGE SCALE GENOMIC DNA]</scope>
    <source>
        <strain evidence="1">Y72</strain>
    </source>
</reference>
<protein>
    <submittedName>
        <fullName evidence="1">ATPases</fullName>
    </submittedName>
</protein>
<dbReference type="RefSeq" id="WP_025774608.1">
    <property type="nucleotide sequence ID" value="NZ_DF238840.1"/>
</dbReference>
<dbReference type="Proteomes" id="UP000063718">
    <property type="component" value="Unassembled WGS sequence"/>
</dbReference>
<dbReference type="AlphaFoldDB" id="A0A0S6UHF6"/>
<organism evidence="1">
    <name type="scientific">Moorella thermoacetica Y72</name>
    <dbReference type="NCBI Taxonomy" id="1325331"/>
    <lineage>
        <taxon>Bacteria</taxon>
        <taxon>Bacillati</taxon>
        <taxon>Bacillota</taxon>
        <taxon>Clostridia</taxon>
        <taxon>Neomoorellales</taxon>
        <taxon>Neomoorellaceae</taxon>
        <taxon>Neomoorella</taxon>
    </lineage>
</organism>
<gene>
    <name evidence="1" type="ORF">MTY_2232</name>
</gene>
<accession>A0A0S6UHF6</accession>
<dbReference type="EMBL" id="DF238840">
    <property type="protein sequence ID" value="GAF26892.1"/>
    <property type="molecule type" value="Genomic_DNA"/>
</dbReference>
<evidence type="ECO:0000313" key="1">
    <source>
        <dbReference type="EMBL" id="GAF26892.1"/>
    </source>
</evidence>
<name>A0A0S6UHF6_NEOTH</name>
<proteinExistence type="predicted"/>
<sequence>MTCREAERLLANFPRLMREAREAREAVLHSGGRGDAFVIATGNPGRSDSTARKALALAEIGKRLQLYAAVNDFLDTLDDDDKRVVVARWRMPWATTRVRDWTPYRQTRWEAIILRLAVYLTRYAGTAAGLPSASAAGPGSRCQEQR</sequence>